<gene>
    <name evidence="2" type="ORF">FF38_14263</name>
</gene>
<proteinExistence type="predicted"/>
<dbReference type="Proteomes" id="UP000037069">
    <property type="component" value="Unassembled WGS sequence"/>
</dbReference>
<comment type="caution">
    <text evidence="2">The sequence shown here is derived from an EMBL/GenBank/DDBJ whole genome shotgun (WGS) entry which is preliminary data.</text>
</comment>
<dbReference type="STRING" id="7375.A0A0L0CHG1"/>
<feature type="compositionally biased region" description="Basic residues" evidence="1">
    <location>
        <begin position="516"/>
        <end position="537"/>
    </location>
</feature>
<evidence type="ECO:0000313" key="3">
    <source>
        <dbReference type="Proteomes" id="UP000037069"/>
    </source>
</evidence>
<dbReference type="OrthoDB" id="410651at2759"/>
<accession>A0A0L0CHG1</accession>
<sequence>MERRWSIVGSGWSKTKNRHGSEKKCYMSNNYLFDVETTEDEKKYQNHHCSRESDDTESKEDESDCIKMSKFEYEEIKERVAAIESHISNEFGAIRTSTLNNSSISVQVGGLDHVQTQYERMVVQTEVLSSPATEQLAQRLSRGLNIRQTIDQRVIRSPSARKIGTIRRRSEDKVRVLRNPSWHIRSSKLIPPCNESESQLYDKNARSHINTKLFYAKHKIDDQYIKSYSEFSSLPLAKKHSLTNSLDNILTNDNENEKWMSGEEFFGNMQFTDQNDKVNNESLNQIHVEHVTPVSRKKYYDAEKTPMLPPKSLPRKICNVKTPLKTTIIPSTTSKVPFVNRIATSTPAIEEVSGRASIARLRAQNAGMVMAKAKLFDGLGNSGGDEPRSMVQMDQKINDIRHTMSLENSICFKSTVSLDHNVVVGEVQSKKTLTSTPIAKRIQSANLNTPTSSLKRKQRCNASKYPQKQFITSIVGDDNLTKRRNLNERNVISENRANLNAKFDILRTPNNSRNLKSPRRVKKHRQQFKHRSTQSGA</sequence>
<protein>
    <submittedName>
        <fullName evidence="2">Uncharacterized protein</fullName>
    </submittedName>
</protein>
<evidence type="ECO:0000256" key="1">
    <source>
        <dbReference type="SAM" id="MobiDB-lite"/>
    </source>
</evidence>
<organism evidence="2 3">
    <name type="scientific">Lucilia cuprina</name>
    <name type="common">Green bottle fly</name>
    <name type="synonym">Australian sheep blowfly</name>
    <dbReference type="NCBI Taxonomy" id="7375"/>
    <lineage>
        <taxon>Eukaryota</taxon>
        <taxon>Metazoa</taxon>
        <taxon>Ecdysozoa</taxon>
        <taxon>Arthropoda</taxon>
        <taxon>Hexapoda</taxon>
        <taxon>Insecta</taxon>
        <taxon>Pterygota</taxon>
        <taxon>Neoptera</taxon>
        <taxon>Endopterygota</taxon>
        <taxon>Diptera</taxon>
        <taxon>Brachycera</taxon>
        <taxon>Muscomorpha</taxon>
        <taxon>Oestroidea</taxon>
        <taxon>Calliphoridae</taxon>
        <taxon>Luciliinae</taxon>
        <taxon>Lucilia</taxon>
    </lineage>
</organism>
<dbReference type="AlphaFoldDB" id="A0A0L0CHG1"/>
<name>A0A0L0CHG1_LUCCU</name>
<feature type="region of interest" description="Disordered" evidence="1">
    <location>
        <begin position="508"/>
        <end position="537"/>
    </location>
</feature>
<evidence type="ECO:0000313" key="2">
    <source>
        <dbReference type="EMBL" id="KNC31848.1"/>
    </source>
</evidence>
<keyword evidence="3" id="KW-1185">Reference proteome</keyword>
<reference evidence="2 3" key="1">
    <citation type="journal article" date="2015" name="Nat. Commun.">
        <title>Lucilia cuprina genome unlocks parasitic fly biology to underpin future interventions.</title>
        <authorList>
            <person name="Anstead C.A."/>
            <person name="Korhonen P.K."/>
            <person name="Young N.D."/>
            <person name="Hall R.S."/>
            <person name="Jex A.R."/>
            <person name="Murali S.C."/>
            <person name="Hughes D.S."/>
            <person name="Lee S.F."/>
            <person name="Perry T."/>
            <person name="Stroehlein A.J."/>
            <person name="Ansell B.R."/>
            <person name="Breugelmans B."/>
            <person name="Hofmann A."/>
            <person name="Qu J."/>
            <person name="Dugan S."/>
            <person name="Lee S.L."/>
            <person name="Chao H."/>
            <person name="Dinh H."/>
            <person name="Han Y."/>
            <person name="Doddapaneni H.V."/>
            <person name="Worley K.C."/>
            <person name="Muzny D.M."/>
            <person name="Ioannidis P."/>
            <person name="Waterhouse R.M."/>
            <person name="Zdobnov E.M."/>
            <person name="James P.J."/>
            <person name="Bagnall N.H."/>
            <person name="Kotze A.C."/>
            <person name="Gibbs R.A."/>
            <person name="Richards S."/>
            <person name="Batterham P."/>
            <person name="Gasser R.B."/>
        </authorList>
    </citation>
    <scope>NUCLEOTIDE SEQUENCE [LARGE SCALE GENOMIC DNA]</scope>
    <source>
        <strain evidence="2 3">LS</strain>
        <tissue evidence="2">Full body</tissue>
    </source>
</reference>
<dbReference type="EMBL" id="JRES01000376">
    <property type="protein sequence ID" value="KNC31848.1"/>
    <property type="molecule type" value="Genomic_DNA"/>
</dbReference>